<proteinExistence type="predicted"/>
<organism evidence="2 3">
    <name type="scientific">Prorocentrum cordatum</name>
    <dbReference type="NCBI Taxonomy" id="2364126"/>
    <lineage>
        <taxon>Eukaryota</taxon>
        <taxon>Sar</taxon>
        <taxon>Alveolata</taxon>
        <taxon>Dinophyceae</taxon>
        <taxon>Prorocentrales</taxon>
        <taxon>Prorocentraceae</taxon>
        <taxon>Prorocentrum</taxon>
    </lineage>
</organism>
<comment type="caution">
    <text evidence="2">The sequence shown here is derived from an EMBL/GenBank/DDBJ whole genome shotgun (WGS) entry which is preliminary data.</text>
</comment>
<sequence>MDFVSACNFGYAFVNCTSHQQALNLWQVFNGFTSWPSSGCRKVCAVCWGSVQGLRANVARYHSNIMCREDVPDDYKPIIFQDGQQAPLARDTPRLPKTSRSKAYFRRNSNRAEAHCKDESRFRAS</sequence>
<name>A0ABN9SS37_9DINO</name>
<evidence type="ECO:0000259" key="1">
    <source>
        <dbReference type="Pfam" id="PF04059"/>
    </source>
</evidence>
<reference evidence="2" key="1">
    <citation type="submission" date="2023-10" db="EMBL/GenBank/DDBJ databases">
        <authorList>
            <person name="Chen Y."/>
            <person name="Shah S."/>
            <person name="Dougan E. K."/>
            <person name="Thang M."/>
            <person name="Chan C."/>
        </authorList>
    </citation>
    <scope>NUCLEOTIDE SEQUENCE [LARGE SCALE GENOMIC DNA]</scope>
</reference>
<keyword evidence="3" id="KW-1185">Reference proteome</keyword>
<feature type="domain" description="Mei2-like C-terminal RNA recognition motif" evidence="1">
    <location>
        <begin position="1"/>
        <end position="60"/>
    </location>
</feature>
<dbReference type="InterPro" id="IPR007201">
    <property type="entry name" value="Mei2-like_Rrm_C"/>
</dbReference>
<dbReference type="EMBL" id="CAUYUJ010012891">
    <property type="protein sequence ID" value="CAK0834801.1"/>
    <property type="molecule type" value="Genomic_DNA"/>
</dbReference>
<protein>
    <recommendedName>
        <fullName evidence="1">Mei2-like C-terminal RNA recognition motif domain-containing protein</fullName>
    </recommendedName>
</protein>
<evidence type="ECO:0000313" key="3">
    <source>
        <dbReference type="Proteomes" id="UP001189429"/>
    </source>
</evidence>
<dbReference type="Pfam" id="PF04059">
    <property type="entry name" value="RRM_2"/>
    <property type="match status" value="1"/>
</dbReference>
<dbReference type="Proteomes" id="UP001189429">
    <property type="component" value="Unassembled WGS sequence"/>
</dbReference>
<evidence type="ECO:0000313" key="2">
    <source>
        <dbReference type="EMBL" id="CAK0834801.1"/>
    </source>
</evidence>
<accession>A0ABN9SS37</accession>
<gene>
    <name evidence="2" type="ORF">PCOR1329_LOCUS32104</name>
</gene>